<evidence type="ECO:0000256" key="3">
    <source>
        <dbReference type="ARBA" id="ARBA00023015"/>
    </source>
</evidence>
<dbReference type="PANTHER" id="PTHR48111">
    <property type="entry name" value="REGULATOR OF RPOS"/>
    <property type="match status" value="1"/>
</dbReference>
<dbReference type="SUPFAM" id="SSF52172">
    <property type="entry name" value="CheY-like"/>
    <property type="match status" value="1"/>
</dbReference>
<evidence type="ECO:0000259" key="8">
    <source>
        <dbReference type="PROSITE" id="PS50110"/>
    </source>
</evidence>
<keyword evidence="4 7" id="KW-0238">DNA-binding</keyword>
<dbReference type="OrthoDB" id="9790442at2"/>
<dbReference type="Pfam" id="PF00072">
    <property type="entry name" value="Response_reg"/>
    <property type="match status" value="1"/>
</dbReference>
<organism evidence="10 12">
    <name type="scientific">Candidatus Cryosericum odellii</name>
    <dbReference type="NCBI Taxonomy" id="2290917"/>
    <lineage>
        <taxon>Bacteria</taxon>
        <taxon>Pseudomonadati</taxon>
        <taxon>Caldisericota/Cryosericota group</taxon>
        <taxon>Candidatus Cryosericota</taxon>
        <taxon>Candidatus Cryosericia</taxon>
        <taxon>Candidatus Cryosericales</taxon>
        <taxon>Candidatus Cryosericaceae</taxon>
        <taxon>Candidatus Cryosericum</taxon>
    </lineage>
</organism>
<evidence type="ECO:0000313" key="13">
    <source>
        <dbReference type="Proteomes" id="UP000266489"/>
    </source>
</evidence>
<evidence type="ECO:0000313" key="11">
    <source>
        <dbReference type="EMBL" id="RIE10400.1"/>
    </source>
</evidence>
<name>A0A398CYR0_9BACT</name>
<dbReference type="InterPro" id="IPR036388">
    <property type="entry name" value="WH-like_DNA-bd_sf"/>
</dbReference>
<evidence type="ECO:0000256" key="1">
    <source>
        <dbReference type="ARBA" id="ARBA00022553"/>
    </source>
</evidence>
<keyword evidence="3" id="KW-0805">Transcription regulation</keyword>
<dbReference type="Gene3D" id="1.10.10.10">
    <property type="entry name" value="Winged helix-like DNA-binding domain superfamily/Winged helix DNA-binding domain"/>
    <property type="match status" value="1"/>
</dbReference>
<dbReference type="GO" id="GO:0032993">
    <property type="term" value="C:protein-DNA complex"/>
    <property type="evidence" value="ECO:0007669"/>
    <property type="project" value="TreeGrafter"/>
</dbReference>
<dbReference type="Gene3D" id="6.10.250.690">
    <property type="match status" value="1"/>
</dbReference>
<evidence type="ECO:0000313" key="10">
    <source>
        <dbReference type="EMBL" id="RIE07795.1"/>
    </source>
</evidence>
<keyword evidence="2" id="KW-0902">Two-component regulatory system</keyword>
<dbReference type="Proteomes" id="UP000266260">
    <property type="component" value="Unassembled WGS sequence"/>
</dbReference>
<sequence>MRILVVEDERSLSDAICEGLRDNFFAVDQAFDGREALSKIEIELYYDLIILDIMLSRLDGIALLKELRKRGHKMAVLMLTARSGVDDKVESFTGGADDYLTKPFDFRELLARVHALLRRDKETKTSVIVIRDLLIDTSTNTVLRGSAAIELTKKEFQILVYLALNRGRIVPKEELENHLWDEHASLWSDTLRTHIKNLRKKIDSGSSKNLIRTLRGIGYEIDAD</sequence>
<dbReference type="FunFam" id="3.40.50.2300:FF:000002">
    <property type="entry name" value="DNA-binding response regulator PhoP"/>
    <property type="match status" value="1"/>
</dbReference>
<evidence type="ECO:0000256" key="7">
    <source>
        <dbReference type="PROSITE-ProRule" id="PRU01091"/>
    </source>
</evidence>
<dbReference type="RefSeq" id="WP_119119987.1">
    <property type="nucleotide sequence ID" value="NZ_QXIT01000091.1"/>
</dbReference>
<dbReference type="InterPro" id="IPR039420">
    <property type="entry name" value="WalR-like"/>
</dbReference>
<proteinExistence type="predicted"/>
<dbReference type="SMART" id="SM00448">
    <property type="entry name" value="REC"/>
    <property type="match status" value="1"/>
</dbReference>
<dbReference type="EMBL" id="QXIU01000145">
    <property type="protein sequence ID" value="RIE10400.1"/>
    <property type="molecule type" value="Genomic_DNA"/>
</dbReference>
<accession>A0A398CYR0</accession>
<dbReference type="CDD" id="cd00383">
    <property type="entry name" value="trans_reg_C"/>
    <property type="match status" value="1"/>
</dbReference>
<evidence type="ECO:0000259" key="9">
    <source>
        <dbReference type="PROSITE" id="PS51755"/>
    </source>
</evidence>
<feature type="domain" description="OmpR/PhoB-type" evidence="9">
    <location>
        <begin position="125"/>
        <end position="223"/>
    </location>
</feature>
<evidence type="ECO:0000256" key="4">
    <source>
        <dbReference type="ARBA" id="ARBA00023125"/>
    </source>
</evidence>
<protein>
    <submittedName>
        <fullName evidence="10">DNA-binding response regulator</fullName>
    </submittedName>
</protein>
<dbReference type="InterPro" id="IPR001867">
    <property type="entry name" value="OmpR/PhoB-type_DNA-bd"/>
</dbReference>
<dbReference type="SMART" id="SM00862">
    <property type="entry name" value="Trans_reg_C"/>
    <property type="match status" value="1"/>
</dbReference>
<dbReference type="InterPro" id="IPR011006">
    <property type="entry name" value="CheY-like_superfamily"/>
</dbReference>
<dbReference type="GO" id="GO:0006355">
    <property type="term" value="P:regulation of DNA-templated transcription"/>
    <property type="evidence" value="ECO:0007669"/>
    <property type="project" value="InterPro"/>
</dbReference>
<feature type="DNA-binding region" description="OmpR/PhoB-type" evidence="7">
    <location>
        <begin position="125"/>
        <end position="223"/>
    </location>
</feature>
<keyword evidence="1 6" id="KW-0597">Phosphoprotein</keyword>
<keyword evidence="5" id="KW-0804">Transcription</keyword>
<feature type="domain" description="Response regulatory" evidence="8">
    <location>
        <begin position="2"/>
        <end position="117"/>
    </location>
</feature>
<dbReference type="Gene3D" id="3.40.50.2300">
    <property type="match status" value="1"/>
</dbReference>
<keyword evidence="12" id="KW-1185">Reference proteome</keyword>
<comment type="caution">
    <text evidence="10">The sequence shown here is derived from an EMBL/GenBank/DDBJ whole genome shotgun (WGS) entry which is preliminary data.</text>
</comment>
<dbReference type="GO" id="GO:0000156">
    <property type="term" value="F:phosphorelay response regulator activity"/>
    <property type="evidence" value="ECO:0007669"/>
    <property type="project" value="TreeGrafter"/>
</dbReference>
<accession>A0A398D793</accession>
<feature type="modified residue" description="4-aspartylphosphate" evidence="6">
    <location>
        <position position="52"/>
    </location>
</feature>
<dbReference type="PROSITE" id="PS50110">
    <property type="entry name" value="RESPONSE_REGULATORY"/>
    <property type="match status" value="1"/>
</dbReference>
<evidence type="ECO:0000256" key="6">
    <source>
        <dbReference type="PROSITE-ProRule" id="PRU00169"/>
    </source>
</evidence>
<dbReference type="Pfam" id="PF00486">
    <property type="entry name" value="Trans_reg_C"/>
    <property type="match status" value="1"/>
</dbReference>
<evidence type="ECO:0000256" key="2">
    <source>
        <dbReference type="ARBA" id="ARBA00023012"/>
    </source>
</evidence>
<evidence type="ECO:0000313" key="12">
    <source>
        <dbReference type="Proteomes" id="UP000266260"/>
    </source>
</evidence>
<dbReference type="GO" id="GO:0005829">
    <property type="term" value="C:cytosol"/>
    <property type="evidence" value="ECO:0007669"/>
    <property type="project" value="TreeGrafter"/>
</dbReference>
<dbReference type="Proteomes" id="UP000266489">
    <property type="component" value="Unassembled WGS sequence"/>
</dbReference>
<dbReference type="EMBL" id="QXIT01000091">
    <property type="protein sequence ID" value="RIE07795.1"/>
    <property type="molecule type" value="Genomic_DNA"/>
</dbReference>
<dbReference type="PANTHER" id="PTHR48111:SF22">
    <property type="entry name" value="REGULATOR OF RPOS"/>
    <property type="match status" value="1"/>
</dbReference>
<reference evidence="12 13" key="1">
    <citation type="submission" date="2018-09" db="EMBL/GenBank/DDBJ databases">
        <title>Discovery and Ecogenomic Context for Candidatus Cryosericales, a Global Caldiserica Order Active in Thawing Permafrost.</title>
        <authorList>
            <person name="Martinez M.A."/>
            <person name="Woodcroft B.J."/>
            <person name="Ignacio Espinoza J.C."/>
            <person name="Zayed A."/>
            <person name="Singleton C.M."/>
            <person name="Boyd J."/>
            <person name="Li Y.-F."/>
            <person name="Purvine S."/>
            <person name="Maughan H."/>
            <person name="Hodgkins S.B."/>
            <person name="Anderson D."/>
            <person name="Sederholm M."/>
            <person name="Temperton B."/>
            <person name="Saleska S.R."/>
            <person name="Tyson G.W."/>
            <person name="Rich V.I."/>
        </authorList>
    </citation>
    <scope>NUCLEOTIDE SEQUENCE [LARGE SCALE GENOMIC DNA]</scope>
    <source>
        <strain evidence="11 13">SMC5</strain>
        <strain evidence="10 12">SMC6</strain>
    </source>
</reference>
<dbReference type="AlphaFoldDB" id="A0A398CYR0"/>
<dbReference type="PROSITE" id="PS51755">
    <property type="entry name" value="OMPR_PHOB"/>
    <property type="match status" value="1"/>
</dbReference>
<gene>
    <name evidence="11" type="ORF">SMC5_06000</name>
    <name evidence="10" type="ORF">SMC6_05385</name>
</gene>
<dbReference type="InterPro" id="IPR001789">
    <property type="entry name" value="Sig_transdc_resp-reg_receiver"/>
</dbReference>
<evidence type="ECO:0000256" key="5">
    <source>
        <dbReference type="ARBA" id="ARBA00023163"/>
    </source>
</evidence>
<dbReference type="GO" id="GO:0000976">
    <property type="term" value="F:transcription cis-regulatory region binding"/>
    <property type="evidence" value="ECO:0007669"/>
    <property type="project" value="TreeGrafter"/>
</dbReference>